<comment type="caution">
    <text evidence="4">The sequence shown here is derived from an EMBL/GenBank/DDBJ whole genome shotgun (WGS) entry which is preliminary data.</text>
</comment>
<dbReference type="EMBL" id="AJYW02000121">
    <property type="protein sequence ID" value="OEE76434.1"/>
    <property type="molecule type" value="Genomic_DNA"/>
</dbReference>
<evidence type="ECO:0000313" key="4">
    <source>
        <dbReference type="EMBL" id="OEE76434.1"/>
    </source>
</evidence>
<gene>
    <name evidence="4" type="ORF">A130_05030</name>
</gene>
<evidence type="ECO:0000259" key="2">
    <source>
        <dbReference type="Pfam" id="PF06251"/>
    </source>
</evidence>
<feature type="signal peptide" evidence="1">
    <location>
        <begin position="1"/>
        <end position="37"/>
    </location>
</feature>
<sequence>MSEVAMMNLSINLPLKWLKVGLLALALLLGVISTANATDNRENTTVSMTLQGIGLEYDQSVRLDRVLSDALNQLYFDQEYVTQEYTAQTASANSSSHSPYPEGYKLFNLDKQSQADALFNSVVQQLEALRADIDYQQNAAMLLQQLKPLSFAYREDINLDLDTIRLDPSLNPSLPGSYALELNSRPDTVLFFGLVEQTQQPFSASKQLGDYIQQTALLAQSNNSDAWVISPDGHSQKIGFAYWNNQHMNLMPGSTVFIGFNSSGLSVFDNDLEKLEQDIVTLLGFITNSFKQNSFIQNTPMQHEVKG</sequence>
<dbReference type="Gene3D" id="3.10.20.700">
    <property type="match status" value="1"/>
</dbReference>
<proteinExistence type="predicted"/>
<feature type="domain" description="Capsule biosynthesis GfcC-like N-terminal" evidence="3">
    <location>
        <begin position="112"/>
        <end position="180"/>
    </location>
</feature>
<dbReference type="Proteomes" id="UP000094165">
    <property type="component" value="Unassembled WGS sequence"/>
</dbReference>
<keyword evidence="5" id="KW-1185">Reference proteome</keyword>
<dbReference type="InterPro" id="IPR010425">
    <property type="entry name" value="Caps_synth_GfcC-like_C"/>
</dbReference>
<keyword evidence="1" id="KW-0732">Signal</keyword>
<evidence type="ECO:0000313" key="5">
    <source>
        <dbReference type="Proteomes" id="UP000094165"/>
    </source>
</evidence>
<dbReference type="InterPro" id="IPR046459">
    <property type="entry name" value="Caps_syn_GfcC_N"/>
</dbReference>
<feature type="domain" description="Capsule biosynthesis GfcC-like C-terminal" evidence="2">
    <location>
        <begin position="198"/>
        <end position="283"/>
    </location>
</feature>
<dbReference type="Pfam" id="PF06251">
    <property type="entry name" value="Caps_syn_GfcC_C"/>
    <property type="match status" value="1"/>
</dbReference>
<evidence type="ECO:0000256" key="1">
    <source>
        <dbReference type="SAM" id="SignalP"/>
    </source>
</evidence>
<protein>
    <submittedName>
        <fullName evidence="4">Uncharacterized protein</fullName>
    </submittedName>
</protein>
<organism evidence="4 5">
    <name type="scientific">Vibrio genomosp. F6 str. FF-238</name>
    <dbReference type="NCBI Taxonomy" id="1191298"/>
    <lineage>
        <taxon>Bacteria</taxon>
        <taxon>Pseudomonadati</taxon>
        <taxon>Pseudomonadota</taxon>
        <taxon>Gammaproteobacteria</taxon>
        <taxon>Vibrionales</taxon>
        <taxon>Vibrionaceae</taxon>
        <taxon>Vibrio</taxon>
    </lineage>
</organism>
<accession>A0A1E5CZP0</accession>
<dbReference type="AlphaFoldDB" id="A0A1E5CZP0"/>
<feature type="chain" id="PRO_5009173364" evidence="1">
    <location>
        <begin position="38"/>
        <end position="307"/>
    </location>
</feature>
<dbReference type="Pfam" id="PF20616">
    <property type="entry name" value="Caps_syn_GfcC_N"/>
    <property type="match status" value="1"/>
</dbReference>
<dbReference type="Gene3D" id="3.10.560.10">
    <property type="entry name" value="Outer membrane lipoprotein wza domain like"/>
    <property type="match status" value="1"/>
</dbReference>
<name>A0A1E5CZP0_9VIBR</name>
<reference evidence="4 5" key="1">
    <citation type="journal article" date="2012" name="Science">
        <title>Ecological populations of bacteria act as socially cohesive units of antibiotic production and resistance.</title>
        <authorList>
            <person name="Cordero O.X."/>
            <person name="Wildschutte H."/>
            <person name="Kirkup B."/>
            <person name="Proehl S."/>
            <person name="Ngo L."/>
            <person name="Hussain F."/>
            <person name="Le Roux F."/>
            <person name="Mincer T."/>
            <person name="Polz M.F."/>
        </authorList>
    </citation>
    <scope>NUCLEOTIDE SEQUENCE [LARGE SCALE GENOMIC DNA]</scope>
    <source>
        <strain evidence="4 5">FF-238</strain>
    </source>
</reference>
<evidence type="ECO:0000259" key="3">
    <source>
        <dbReference type="Pfam" id="PF20616"/>
    </source>
</evidence>